<dbReference type="InterPro" id="IPR036716">
    <property type="entry name" value="Pest_crys_N_sf"/>
</dbReference>
<evidence type="ECO:0000256" key="4">
    <source>
        <dbReference type="ARBA" id="ARBA00023026"/>
    </source>
</evidence>
<dbReference type="Gene3D" id="1.20.190.10">
    <property type="entry name" value="Pesticidal crystal protein, N-terminal domain"/>
    <property type="match status" value="1"/>
</dbReference>
<evidence type="ECO:0000256" key="2">
    <source>
        <dbReference type="ARBA" id="ARBA00022656"/>
    </source>
</evidence>
<dbReference type="Gene3D" id="2.60.20.10">
    <property type="entry name" value="Crystallins"/>
    <property type="match status" value="1"/>
</dbReference>
<dbReference type="InterPro" id="IPR036404">
    <property type="entry name" value="Jacalin-like_lectin_dom_sf"/>
</dbReference>
<keyword evidence="3" id="KW-0749">Sporulation</keyword>
<comment type="caution">
    <text evidence="5">The sequence shown here is derived from an EMBL/GenBank/DDBJ whole genome shotgun (WGS) entry which is preliminary data.</text>
</comment>
<keyword evidence="2" id="KW-0800">Toxin</keyword>
<dbReference type="SUPFAM" id="SSF56849">
    <property type="entry name" value="delta-Endotoxin (insectocide), N-terminal domain"/>
    <property type="match status" value="1"/>
</dbReference>
<dbReference type="EMBL" id="JAUSVS010000004">
    <property type="protein sequence ID" value="MDQ0464804.1"/>
    <property type="molecule type" value="Genomic_DNA"/>
</dbReference>
<protein>
    <recommendedName>
        <fullName evidence="7">Pesticidal crystal protein N-terminal domain-containing protein</fullName>
    </recommendedName>
</protein>
<proteinExistence type="inferred from homology"/>
<evidence type="ECO:0000313" key="6">
    <source>
        <dbReference type="Proteomes" id="UP001228905"/>
    </source>
</evidence>
<evidence type="ECO:0000256" key="3">
    <source>
        <dbReference type="ARBA" id="ARBA00022969"/>
    </source>
</evidence>
<organism evidence="5 6">
    <name type="scientific">Caulobacter ginsengisoli</name>
    <dbReference type="NCBI Taxonomy" id="400775"/>
    <lineage>
        <taxon>Bacteria</taxon>
        <taxon>Pseudomonadati</taxon>
        <taxon>Pseudomonadota</taxon>
        <taxon>Alphaproteobacteria</taxon>
        <taxon>Caulobacterales</taxon>
        <taxon>Caulobacteraceae</taxon>
        <taxon>Caulobacter</taxon>
    </lineage>
</organism>
<dbReference type="RefSeq" id="WP_307349727.1">
    <property type="nucleotide sequence ID" value="NZ_JAUSVS010000004.1"/>
</dbReference>
<evidence type="ECO:0000313" key="5">
    <source>
        <dbReference type="EMBL" id="MDQ0464804.1"/>
    </source>
</evidence>
<accession>A0ABU0IUU0</accession>
<evidence type="ECO:0000256" key="1">
    <source>
        <dbReference type="ARBA" id="ARBA00007819"/>
    </source>
</evidence>
<dbReference type="Gene3D" id="2.100.10.30">
    <property type="entry name" value="Jacalin-like lectin domain"/>
    <property type="match status" value="1"/>
</dbReference>
<comment type="similarity">
    <text evidence="1">Belongs to the delta endotoxin family.</text>
</comment>
<keyword evidence="6" id="KW-1185">Reference proteome</keyword>
<reference evidence="5 6" key="1">
    <citation type="submission" date="2023-07" db="EMBL/GenBank/DDBJ databases">
        <title>Genomic Encyclopedia of Type Strains, Phase IV (KMG-IV): sequencing the most valuable type-strain genomes for metagenomic binning, comparative biology and taxonomic classification.</title>
        <authorList>
            <person name="Goeker M."/>
        </authorList>
    </citation>
    <scope>NUCLEOTIDE SEQUENCE [LARGE SCALE GENOMIC DNA]</scope>
    <source>
        <strain evidence="5 6">DSM 18695</strain>
    </source>
</reference>
<gene>
    <name evidence="5" type="ORF">QO010_002588</name>
</gene>
<dbReference type="Proteomes" id="UP001228905">
    <property type="component" value="Unassembled WGS sequence"/>
</dbReference>
<keyword evidence="4" id="KW-0843">Virulence</keyword>
<evidence type="ECO:0008006" key="7">
    <source>
        <dbReference type="Google" id="ProtNLM"/>
    </source>
</evidence>
<sequence>MSDPGAYLTIWETDNFRDHQILFTGDAKDLTQIKAPDAPNANDWAASLATGPSTWAVAYTDVDWAGPALYIGPNTAFADLTSVEVDGKPFGKNLSSLKLCAERPADWPGTTAPAKTPSLWRGSILSDLGRASVNEKIKDLCKDAVGEIPEVGEFLGRMISLLWPDNKPTDEEIWGGIQDWVESLVSDLAIAEENTLSQDQINGLYNLLTRLSDGAAAGAGRIEQDYAYLFNQLIGTNLPFFAGLSPPAAAGALDKIVLFGTVALVVLRVGYTNCAQIYGDDTLKDANLKWVTSYIAQLRQAVGAGIEFAKQQRLAKVSVVGDAATDPYLQTYTGYSTNPTTGATDVKFYQDNYAGPTFDALFAPYREILDYWTYFDQPAGTPLAQATVQVKMGAWGGNQMTLTGELKDTQGDHECFHFDTNNPAEGYKPPAPGAYVTDLTLSGVNGLEIGFSDKSSQKYGYWAVNQPTVSYAGLNGADRAITAAFGAWDHGLKSLQFRTSFPNPDGYDIGAYRSGDDGTGPFPFTSNGPDGASAVLSGLFGVMNDDPSSFALHAIGFYWTYSRIQPFAGYTGP</sequence>
<name>A0ABU0IUU0_9CAUL</name>